<evidence type="ECO:0000256" key="6">
    <source>
        <dbReference type="ARBA" id="ARBA00023141"/>
    </source>
</evidence>
<evidence type="ECO:0000256" key="5">
    <source>
        <dbReference type="ARBA" id="ARBA00022840"/>
    </source>
</evidence>
<reference evidence="9" key="2">
    <citation type="journal article" date="2019" name="Microbiol. Resour. Announc.">
        <title>Draft Genome Sequences of Type Strains of Gordonibacter faecihominis, Paraeggerthella hongkongensis, Parvibacter caecicola,Slackia equolifaciens, Slackia faecicanis, and Slackia isoflavoniconvertens.</title>
        <authorList>
            <person name="Danylec N."/>
            <person name="Stoll D.A."/>
            <person name="Dotsch A."/>
            <person name="Huch M."/>
        </authorList>
    </citation>
    <scope>NUCLEOTIDE SEQUENCE</scope>
    <source>
        <strain evidence="9">DSM 24851</strain>
    </source>
</reference>
<evidence type="ECO:0000256" key="1">
    <source>
        <dbReference type="ARBA" id="ARBA00022605"/>
    </source>
</evidence>
<reference evidence="10" key="1">
    <citation type="submission" date="2018-05" db="EMBL/GenBank/DDBJ databases">
        <title>Genome Sequencing of selected type strains of the family Eggerthellaceae.</title>
        <authorList>
            <person name="Danylec N."/>
            <person name="Stoll D.A."/>
            <person name="Doetsch A."/>
            <person name="Huch M."/>
        </authorList>
    </citation>
    <scope>NUCLEOTIDE SEQUENCE [LARGE SCALE GENOMIC DNA]</scope>
    <source>
        <strain evidence="10">DSM 24851</strain>
    </source>
</reference>
<proteinExistence type="inferred from homology"/>
<dbReference type="AlphaFoldDB" id="A0A3N0B5I1"/>
<comment type="pathway">
    <text evidence="7">Metabolic intermediate biosynthesis; chorismate biosynthesis; chorismate from D-erythrose 4-phosphate and phosphoenolpyruvate: step 5/7.</text>
</comment>
<dbReference type="Pfam" id="PF01202">
    <property type="entry name" value="SKI"/>
    <property type="match status" value="1"/>
</dbReference>
<keyword evidence="5 7" id="KW-0067">ATP-binding</keyword>
<evidence type="ECO:0000256" key="3">
    <source>
        <dbReference type="ARBA" id="ARBA00022741"/>
    </source>
</evidence>
<feature type="binding site" evidence="7">
    <location>
        <position position="37"/>
    </location>
    <ligand>
        <name>substrate</name>
    </ligand>
</feature>
<accession>A0A3N0B5I1</accession>
<dbReference type="InterPro" id="IPR027417">
    <property type="entry name" value="P-loop_NTPase"/>
</dbReference>
<evidence type="ECO:0000313" key="9">
    <source>
        <dbReference type="EMBL" id="RNL41876.1"/>
    </source>
</evidence>
<dbReference type="EC" id="2.7.1.71" evidence="7"/>
<dbReference type="CDD" id="cd00464">
    <property type="entry name" value="SK"/>
    <property type="match status" value="1"/>
</dbReference>
<dbReference type="InterPro" id="IPR031322">
    <property type="entry name" value="Shikimate/glucono_kinase"/>
</dbReference>
<comment type="subcellular location">
    <subcellularLocation>
        <location evidence="7">Cytoplasm</location>
    </subcellularLocation>
</comment>
<dbReference type="EMBL" id="DYWI01000003">
    <property type="protein sequence ID" value="HJF64521.1"/>
    <property type="molecule type" value="Genomic_DNA"/>
</dbReference>
<feature type="binding site" evidence="7">
    <location>
        <begin position="15"/>
        <end position="20"/>
    </location>
    <ligand>
        <name>ATP</name>
        <dbReference type="ChEBI" id="CHEBI:30616"/>
    </ligand>
</feature>
<comment type="function">
    <text evidence="7">Catalyzes the specific phosphorylation of the 3-hydroxyl group of shikimic acid using ATP as a cosubstrate.</text>
</comment>
<organism evidence="9 10">
    <name type="scientific">Slackia equolifaciens</name>
    <dbReference type="NCBI Taxonomy" id="498718"/>
    <lineage>
        <taxon>Bacteria</taxon>
        <taxon>Bacillati</taxon>
        <taxon>Actinomycetota</taxon>
        <taxon>Coriobacteriia</taxon>
        <taxon>Eggerthellales</taxon>
        <taxon>Eggerthellaceae</taxon>
        <taxon>Slackia</taxon>
    </lineage>
</organism>
<keyword evidence="6 7" id="KW-0057">Aromatic amino acid biosynthesis</keyword>
<feature type="binding site" evidence="7">
    <location>
        <position position="19"/>
    </location>
    <ligand>
        <name>Mg(2+)</name>
        <dbReference type="ChEBI" id="CHEBI:18420"/>
    </ligand>
</feature>
<dbReference type="EMBL" id="QIBX01000001">
    <property type="protein sequence ID" value="RNL41876.1"/>
    <property type="molecule type" value="Genomic_DNA"/>
</dbReference>
<keyword evidence="7" id="KW-0479">Metal-binding</keyword>
<dbReference type="GO" id="GO:0008652">
    <property type="term" value="P:amino acid biosynthetic process"/>
    <property type="evidence" value="ECO:0007669"/>
    <property type="project" value="UniProtKB-KW"/>
</dbReference>
<keyword evidence="4 7" id="KW-0418">Kinase</keyword>
<feature type="binding site" evidence="7">
    <location>
        <position position="61"/>
    </location>
    <ligand>
        <name>substrate</name>
    </ligand>
</feature>
<reference evidence="8" key="4">
    <citation type="submission" date="2021-09" db="EMBL/GenBank/DDBJ databases">
        <authorList>
            <person name="Gilroy R."/>
        </authorList>
    </citation>
    <scope>NUCLEOTIDE SEQUENCE</scope>
    <source>
        <strain evidence="8">ChiGjej6B6-11269</strain>
    </source>
</reference>
<dbReference type="SUPFAM" id="SSF52540">
    <property type="entry name" value="P-loop containing nucleoside triphosphate hydrolases"/>
    <property type="match status" value="1"/>
</dbReference>
<sequence length="176" mass="18908">MGVLKQNVFLVGYMGVGKTTVARRLARDLGVAAIDVDAYLQRKHGRDANRLFKQRGEAGLRRAEAKALAECAALGPAVISCGEGIVALPENRELLKTQGFAVLLESSMEGSLSRIKSMRTRPLLAQGCDTQALWDERKPLYDEVAQAHVDVSNKGTAAAAAAIAGELKRRGIYVSD</sequence>
<dbReference type="GO" id="GO:0000287">
    <property type="term" value="F:magnesium ion binding"/>
    <property type="evidence" value="ECO:0007669"/>
    <property type="project" value="UniProtKB-UniRule"/>
</dbReference>
<dbReference type="Proteomes" id="UP000786989">
    <property type="component" value="Unassembled WGS sequence"/>
</dbReference>
<dbReference type="GO" id="GO:0005524">
    <property type="term" value="F:ATP binding"/>
    <property type="evidence" value="ECO:0007669"/>
    <property type="project" value="UniProtKB-UniRule"/>
</dbReference>
<name>A0A3N0B5I1_9ACTN</name>
<keyword evidence="2 7" id="KW-0808">Transferase</keyword>
<comment type="cofactor">
    <cofactor evidence="7">
        <name>Mg(2+)</name>
        <dbReference type="ChEBI" id="CHEBI:18420"/>
    </cofactor>
    <text evidence="7">Binds 1 Mg(2+) ion per subunit.</text>
</comment>
<feature type="binding site" evidence="7">
    <location>
        <position position="121"/>
    </location>
    <ligand>
        <name>ATP</name>
        <dbReference type="ChEBI" id="CHEBI:30616"/>
    </ligand>
</feature>
<keyword evidence="10" id="KW-1185">Reference proteome</keyword>
<comment type="caution">
    <text evidence="7">Lacks conserved residue(s) required for the propagation of feature annotation.</text>
</comment>
<dbReference type="GO" id="GO:0009073">
    <property type="term" value="P:aromatic amino acid family biosynthetic process"/>
    <property type="evidence" value="ECO:0007669"/>
    <property type="project" value="UniProtKB-KW"/>
</dbReference>
<comment type="catalytic activity">
    <reaction evidence="7">
        <text>shikimate + ATP = 3-phosphoshikimate + ADP + H(+)</text>
        <dbReference type="Rhea" id="RHEA:13121"/>
        <dbReference type="ChEBI" id="CHEBI:15378"/>
        <dbReference type="ChEBI" id="CHEBI:30616"/>
        <dbReference type="ChEBI" id="CHEBI:36208"/>
        <dbReference type="ChEBI" id="CHEBI:145989"/>
        <dbReference type="ChEBI" id="CHEBI:456216"/>
        <dbReference type="EC" id="2.7.1.71"/>
    </reaction>
</comment>
<evidence type="ECO:0000256" key="2">
    <source>
        <dbReference type="ARBA" id="ARBA00022679"/>
    </source>
</evidence>
<comment type="caution">
    <text evidence="9">The sequence shown here is derived from an EMBL/GenBank/DDBJ whole genome shotgun (WGS) entry which is preliminary data.</text>
</comment>
<dbReference type="PANTHER" id="PTHR21087">
    <property type="entry name" value="SHIKIMATE KINASE"/>
    <property type="match status" value="1"/>
</dbReference>
<dbReference type="GO" id="GO:0009423">
    <property type="term" value="P:chorismate biosynthetic process"/>
    <property type="evidence" value="ECO:0007669"/>
    <property type="project" value="UniProtKB-UniRule"/>
</dbReference>
<dbReference type="GO" id="GO:0004765">
    <property type="term" value="F:shikimate kinase activity"/>
    <property type="evidence" value="ECO:0007669"/>
    <property type="project" value="UniProtKB-UniRule"/>
</dbReference>
<dbReference type="HAMAP" id="MF_00109">
    <property type="entry name" value="Shikimate_kinase"/>
    <property type="match status" value="1"/>
</dbReference>
<keyword evidence="3 7" id="KW-0547">Nucleotide-binding</keyword>
<evidence type="ECO:0000256" key="4">
    <source>
        <dbReference type="ARBA" id="ARBA00022777"/>
    </source>
</evidence>
<dbReference type="RefSeq" id="WP_123207739.1">
    <property type="nucleotide sequence ID" value="NZ_JBHTHO010000018.1"/>
</dbReference>
<dbReference type="OrthoDB" id="9800332at2"/>
<evidence type="ECO:0000313" key="8">
    <source>
        <dbReference type="EMBL" id="HJF64521.1"/>
    </source>
</evidence>
<dbReference type="InterPro" id="IPR000623">
    <property type="entry name" value="Shikimate_kinase/TSH1"/>
</dbReference>
<dbReference type="GO" id="GO:0005829">
    <property type="term" value="C:cytosol"/>
    <property type="evidence" value="ECO:0007669"/>
    <property type="project" value="TreeGrafter"/>
</dbReference>
<dbReference type="PRINTS" id="PR01100">
    <property type="entry name" value="SHIKIMTKNASE"/>
</dbReference>
<dbReference type="UniPathway" id="UPA00053">
    <property type="reaction ID" value="UER00088"/>
</dbReference>
<protein>
    <recommendedName>
        <fullName evidence="7">Shikimate kinase</fullName>
        <shortName evidence="7">SK</shortName>
        <ecNumber evidence="7">2.7.1.71</ecNumber>
    </recommendedName>
</protein>
<comment type="subunit">
    <text evidence="7">Monomer.</text>
</comment>
<keyword evidence="7" id="KW-0460">Magnesium</keyword>
<comment type="similarity">
    <text evidence="7">Belongs to the shikimate kinase family.</text>
</comment>
<evidence type="ECO:0000256" key="7">
    <source>
        <dbReference type="HAMAP-Rule" id="MF_00109"/>
    </source>
</evidence>
<dbReference type="Gene3D" id="3.40.50.300">
    <property type="entry name" value="P-loop containing nucleotide triphosphate hydrolases"/>
    <property type="match status" value="1"/>
</dbReference>
<dbReference type="Proteomes" id="UP000269591">
    <property type="component" value="Unassembled WGS sequence"/>
</dbReference>
<keyword evidence="7" id="KW-0963">Cytoplasm</keyword>
<dbReference type="PANTHER" id="PTHR21087:SF16">
    <property type="entry name" value="SHIKIMATE KINASE 1, CHLOROPLASTIC"/>
    <property type="match status" value="1"/>
</dbReference>
<keyword evidence="1 7" id="KW-0028">Amino-acid biosynthesis</keyword>
<gene>
    <name evidence="7" type="primary">aroK</name>
    <name evidence="9" type="ORF">DMP06_00215</name>
    <name evidence="8" type="ORF">K8U77_00165</name>
</gene>
<evidence type="ECO:0000313" key="10">
    <source>
        <dbReference type="Proteomes" id="UP000269591"/>
    </source>
</evidence>
<feature type="binding site" evidence="7">
    <location>
        <position position="137"/>
    </location>
    <ligand>
        <name>substrate</name>
    </ligand>
</feature>
<reference evidence="8" key="3">
    <citation type="journal article" date="2021" name="PeerJ">
        <title>Extensive microbial diversity within the chicken gut microbiome revealed by metagenomics and culture.</title>
        <authorList>
            <person name="Gilroy R."/>
            <person name="Ravi A."/>
            <person name="Getino M."/>
            <person name="Pursley I."/>
            <person name="Horton D.L."/>
            <person name="Alikhan N.F."/>
            <person name="Baker D."/>
            <person name="Gharbi K."/>
            <person name="Hall N."/>
            <person name="Watson M."/>
            <person name="Adriaenssens E.M."/>
            <person name="Foster-Nyarko E."/>
            <person name="Jarju S."/>
            <person name="Secka A."/>
            <person name="Antonio M."/>
            <person name="Oren A."/>
            <person name="Chaudhuri R.R."/>
            <person name="La Ragione R."/>
            <person name="Hildebrand F."/>
            <person name="Pallen M.J."/>
        </authorList>
    </citation>
    <scope>NUCLEOTIDE SEQUENCE</scope>
    <source>
        <strain evidence="8">ChiGjej6B6-11269</strain>
    </source>
</reference>